<evidence type="ECO:0000256" key="1">
    <source>
        <dbReference type="ARBA" id="ARBA00004123"/>
    </source>
</evidence>
<protein>
    <submittedName>
        <fullName evidence="5">Putative nefa-interacting nuclear protein</fullName>
    </submittedName>
</protein>
<feature type="domain" description="FAM192A/Fyv6 N-terminal" evidence="4">
    <location>
        <begin position="36"/>
        <end position="138"/>
    </location>
</feature>
<dbReference type="GeneID" id="19327744"/>
<dbReference type="KEGG" id="tmn:UCRPA7_7025"/>
<feature type="region of interest" description="Disordered" evidence="3">
    <location>
        <begin position="1"/>
        <end position="73"/>
    </location>
</feature>
<dbReference type="PANTHER" id="PTHR13495:SF0">
    <property type="entry name" value="PSME3-INTERACTING PROTEIN"/>
    <property type="match status" value="1"/>
</dbReference>
<dbReference type="HOGENOM" id="CLU_067596_0_0_1"/>
<keyword evidence="6" id="KW-1185">Reference proteome</keyword>
<feature type="compositionally biased region" description="Polar residues" evidence="3">
    <location>
        <begin position="23"/>
        <end position="38"/>
    </location>
</feature>
<sequence length="263" mass="28439">MASRFVSAGQIDAGTGDAVSPPRATTTQDPSSSAVSSRKQAEWAAVQAQLDAEKKQREEAQRAANADVGPNGERSLYDVLQANKAAKQAAFEEANKIRNQFRALDDDEIEFLDGVRENSRQEEERRRIEIEEGLKAFREAQAKGAHQAPQDDDEGWNEATQELGGGGDEWAVSSRKRKREKEKVIKGIKRRTSSLGKDGEHGAAEKPPASQSRSNKGEETRSAKENGLPEKPAEKDAATAVPAAPAAKPKAGLVDYGSDDDSE</sequence>
<dbReference type="InterPro" id="IPR019331">
    <property type="entry name" value="FAM192A/Fyv6_N"/>
</dbReference>
<dbReference type="EMBL" id="KB933264">
    <property type="protein sequence ID" value="EON97533.1"/>
    <property type="molecule type" value="Genomic_DNA"/>
</dbReference>
<dbReference type="eggNOG" id="ENOG502S6KG">
    <property type="taxonomic scope" value="Eukaryota"/>
</dbReference>
<evidence type="ECO:0000313" key="6">
    <source>
        <dbReference type="Proteomes" id="UP000014074"/>
    </source>
</evidence>
<feature type="compositionally biased region" description="Basic and acidic residues" evidence="3">
    <location>
        <begin position="51"/>
        <end position="61"/>
    </location>
</feature>
<feature type="compositionally biased region" description="Low complexity" evidence="3">
    <location>
        <begin position="238"/>
        <end position="251"/>
    </location>
</feature>
<proteinExistence type="predicted"/>
<dbReference type="PANTHER" id="PTHR13495">
    <property type="entry name" value="NEFA-INTERACTING NUCLEAR PROTEIN NIP30"/>
    <property type="match status" value="1"/>
</dbReference>
<evidence type="ECO:0000259" key="4">
    <source>
        <dbReference type="Pfam" id="PF10187"/>
    </source>
</evidence>
<evidence type="ECO:0000256" key="3">
    <source>
        <dbReference type="SAM" id="MobiDB-lite"/>
    </source>
</evidence>
<keyword evidence="2" id="KW-0539">Nucleus</keyword>
<dbReference type="Proteomes" id="UP000014074">
    <property type="component" value="Unassembled WGS sequence"/>
</dbReference>
<accession>R8BE01</accession>
<organism evidence="5 6">
    <name type="scientific">Phaeoacremonium minimum (strain UCR-PA7)</name>
    <name type="common">Esca disease fungus</name>
    <name type="synonym">Togninia minima</name>
    <dbReference type="NCBI Taxonomy" id="1286976"/>
    <lineage>
        <taxon>Eukaryota</taxon>
        <taxon>Fungi</taxon>
        <taxon>Dikarya</taxon>
        <taxon>Ascomycota</taxon>
        <taxon>Pezizomycotina</taxon>
        <taxon>Sordariomycetes</taxon>
        <taxon>Sordariomycetidae</taxon>
        <taxon>Togniniales</taxon>
        <taxon>Togniniaceae</taxon>
        <taxon>Phaeoacremonium</taxon>
    </lineage>
</organism>
<gene>
    <name evidence="5" type="ORF">UCRPA7_7025</name>
</gene>
<reference evidence="6" key="1">
    <citation type="journal article" date="2013" name="Genome Announc.">
        <title>Draft genome sequence of the ascomycete Phaeoacremonium aleophilum strain UCR-PA7, a causal agent of the esca disease complex in grapevines.</title>
        <authorList>
            <person name="Blanco-Ulate B."/>
            <person name="Rolshausen P."/>
            <person name="Cantu D."/>
        </authorList>
    </citation>
    <scope>NUCLEOTIDE SEQUENCE [LARGE SCALE GENOMIC DNA]</scope>
    <source>
        <strain evidence="6">UCR-PA7</strain>
    </source>
</reference>
<evidence type="ECO:0000313" key="5">
    <source>
        <dbReference type="EMBL" id="EON97533.1"/>
    </source>
</evidence>
<dbReference type="OrthoDB" id="75807at2759"/>
<feature type="compositionally biased region" description="Basic and acidic residues" evidence="3">
    <location>
        <begin position="215"/>
        <end position="237"/>
    </location>
</feature>
<dbReference type="Pfam" id="PF10187">
    <property type="entry name" value="FAM192A_Fyv6_N"/>
    <property type="match status" value="1"/>
</dbReference>
<evidence type="ECO:0000256" key="2">
    <source>
        <dbReference type="ARBA" id="ARBA00023242"/>
    </source>
</evidence>
<dbReference type="AlphaFoldDB" id="R8BE01"/>
<dbReference type="InterPro" id="IPR039845">
    <property type="entry name" value="FAM192A"/>
</dbReference>
<dbReference type="GO" id="GO:0005634">
    <property type="term" value="C:nucleus"/>
    <property type="evidence" value="ECO:0007669"/>
    <property type="project" value="UniProtKB-SubCell"/>
</dbReference>
<dbReference type="RefSeq" id="XP_007917751.1">
    <property type="nucleotide sequence ID" value="XM_007919560.1"/>
</dbReference>
<feature type="compositionally biased region" description="Basic residues" evidence="3">
    <location>
        <begin position="174"/>
        <end position="192"/>
    </location>
</feature>
<feature type="region of interest" description="Disordered" evidence="3">
    <location>
        <begin position="138"/>
        <end position="263"/>
    </location>
</feature>
<comment type="subcellular location">
    <subcellularLocation>
        <location evidence="1">Nucleus</location>
    </subcellularLocation>
</comment>
<name>R8BE01_PHAM7</name>